<dbReference type="EMBL" id="LWBP01000187">
    <property type="protein sequence ID" value="OQP58765.1"/>
    <property type="molecule type" value="Genomic_DNA"/>
</dbReference>
<evidence type="ECO:0000313" key="3">
    <source>
        <dbReference type="Proteomes" id="UP000192276"/>
    </source>
</evidence>
<dbReference type="InterPro" id="IPR013988">
    <property type="entry name" value="YjdM_C"/>
</dbReference>
<dbReference type="RefSeq" id="WP_081165100.1">
    <property type="nucleotide sequence ID" value="NZ_LWBP01000187.1"/>
</dbReference>
<dbReference type="Pfam" id="PF03831">
    <property type="entry name" value="YjdM"/>
    <property type="match status" value="1"/>
</dbReference>
<dbReference type="SMART" id="SM00782">
    <property type="entry name" value="PhnA_Zn_Ribbon"/>
    <property type="match status" value="1"/>
</dbReference>
<gene>
    <name evidence="2" type="ORF">A4R26_22635</name>
</gene>
<name>A0A1V9FK93_9BACT</name>
<dbReference type="Gene3D" id="2.30.30.40">
    <property type="entry name" value="SH3 Domains"/>
    <property type="match status" value="1"/>
</dbReference>
<dbReference type="InterPro" id="IPR013991">
    <property type="entry name" value="PhnaA_N_proteobac"/>
</dbReference>
<dbReference type="AlphaFoldDB" id="A0A1V9FK93"/>
<sequence>MKLEEQLKQRSGNQCELCKSTGALKIYDVTPQPFGDASDSLLICDTCRAQIDKKAELDAKHWSLLSATMWSEIPGIQVVSWRMLNRLKQESWASDNLDMMYLDDDRLAWAKASGDHENDAAVELHKDSNGNLLQNGDTVVLTKSLDVKGSTLNAKMGTVVRNIRLVEDNTEQIEGRIEGQMIVILTKYVRKQNG</sequence>
<dbReference type="STRING" id="550983.A4R26_22635"/>
<accession>A0A1V9FK93</accession>
<dbReference type="SUPFAM" id="SSF82057">
    <property type="entry name" value="Prokaryotic SH3-related domain"/>
    <property type="match status" value="1"/>
</dbReference>
<comment type="caution">
    <text evidence="2">The sequence shown here is derived from an EMBL/GenBank/DDBJ whole genome shotgun (WGS) entry which is preliminary data.</text>
</comment>
<protein>
    <submittedName>
        <fullName evidence="2">PhnA protein</fullName>
    </submittedName>
</protein>
<proteinExistence type="predicted"/>
<dbReference type="OrthoDB" id="9810131at2"/>
<evidence type="ECO:0000259" key="1">
    <source>
        <dbReference type="SMART" id="SM00782"/>
    </source>
</evidence>
<feature type="domain" description="PhnA protein N-terminal proteobacterial" evidence="1">
    <location>
        <begin position="6"/>
        <end position="52"/>
    </location>
</feature>
<organism evidence="2 3">
    <name type="scientific">Niastella populi</name>
    <dbReference type="NCBI Taxonomy" id="550983"/>
    <lineage>
        <taxon>Bacteria</taxon>
        <taxon>Pseudomonadati</taxon>
        <taxon>Bacteroidota</taxon>
        <taxon>Chitinophagia</taxon>
        <taxon>Chitinophagales</taxon>
        <taxon>Chitinophagaceae</taxon>
        <taxon>Niastella</taxon>
    </lineage>
</organism>
<keyword evidence="3" id="KW-1185">Reference proteome</keyword>
<reference evidence="3" key="1">
    <citation type="submission" date="2016-04" db="EMBL/GenBank/DDBJ databases">
        <authorList>
            <person name="Chen L."/>
            <person name="Zhuang W."/>
            <person name="Wang G."/>
        </authorList>
    </citation>
    <scope>NUCLEOTIDE SEQUENCE [LARGE SCALE GENOMIC DNA]</scope>
    <source>
        <strain evidence="3">208</strain>
    </source>
</reference>
<dbReference type="Proteomes" id="UP000192276">
    <property type="component" value="Unassembled WGS sequence"/>
</dbReference>
<dbReference type="PANTHER" id="PTHR30305:SF3">
    <property type="entry name" value="PROTEIN YJDM"/>
    <property type="match status" value="1"/>
</dbReference>
<evidence type="ECO:0000313" key="2">
    <source>
        <dbReference type="EMBL" id="OQP58765.1"/>
    </source>
</evidence>
<dbReference type="PANTHER" id="PTHR30305">
    <property type="entry name" value="PROTEIN YJDM-RELATED"/>
    <property type="match status" value="1"/>
</dbReference>